<feature type="binding site" evidence="8">
    <location>
        <position position="97"/>
    </location>
    <ligand>
        <name>FAD</name>
        <dbReference type="ChEBI" id="CHEBI:57692"/>
    </ligand>
</feature>
<keyword evidence="3 9" id="KW-0285">Flavoprotein</keyword>
<dbReference type="Pfam" id="PF00732">
    <property type="entry name" value="GMC_oxred_N"/>
    <property type="match status" value="1"/>
</dbReference>
<dbReference type="PANTHER" id="PTHR11552">
    <property type="entry name" value="GLUCOSE-METHANOL-CHOLINE GMC OXIDOREDUCTASE"/>
    <property type="match status" value="1"/>
</dbReference>
<dbReference type="InterPro" id="IPR007867">
    <property type="entry name" value="GMC_OxRtase_C"/>
</dbReference>
<dbReference type="PIRSF" id="PIRSF000137">
    <property type="entry name" value="Alcohol_oxidase"/>
    <property type="match status" value="1"/>
</dbReference>
<dbReference type="SUPFAM" id="SSF51905">
    <property type="entry name" value="FAD/NAD(P)-binding domain"/>
    <property type="match status" value="1"/>
</dbReference>
<feature type="domain" description="Glucose-methanol-choline oxidoreductase N-terminal" evidence="10">
    <location>
        <begin position="91"/>
        <end position="114"/>
    </location>
</feature>
<dbReference type="InterPro" id="IPR036188">
    <property type="entry name" value="FAD/NAD-bd_sf"/>
</dbReference>
<evidence type="ECO:0000256" key="3">
    <source>
        <dbReference type="ARBA" id="ARBA00022630"/>
    </source>
</evidence>
<evidence type="ECO:0000256" key="8">
    <source>
        <dbReference type="PIRSR" id="PIRSR000137-2"/>
    </source>
</evidence>
<dbReference type="PROSITE" id="PS00624">
    <property type="entry name" value="GMC_OXRED_2"/>
    <property type="match status" value="1"/>
</dbReference>
<evidence type="ECO:0000256" key="5">
    <source>
        <dbReference type="ARBA" id="ARBA00022827"/>
    </source>
</evidence>
<dbReference type="Proteomes" id="UP000250043">
    <property type="component" value="Unassembled WGS sequence"/>
</dbReference>
<dbReference type="AlphaFoldDB" id="A0A8E2DNJ8"/>
<evidence type="ECO:0000313" key="12">
    <source>
        <dbReference type="EMBL" id="OCH90043.1"/>
    </source>
</evidence>
<keyword evidence="13" id="KW-1185">Reference proteome</keyword>
<comment type="cofactor">
    <cofactor evidence="1 8">
        <name>FAD</name>
        <dbReference type="ChEBI" id="CHEBI:57692"/>
    </cofactor>
</comment>
<dbReference type="InterPro" id="IPR000172">
    <property type="entry name" value="GMC_OxRdtase_N"/>
</dbReference>
<keyword evidence="5 8" id="KW-0274">FAD</keyword>
<keyword evidence="6" id="KW-0560">Oxidoreductase</keyword>
<feature type="active site" description="Proton donor" evidence="7">
    <location>
        <position position="542"/>
    </location>
</feature>
<sequence length="614" mass="68338">MVSQLSDVVCKTFDYIVIGGGTAGLTVAARLSEDSSKSVLVLEAGEPNLDDPKIMLGGQYGATWGDQKYDWGFETTPQKAMNDSVIPWNRGKGLGGTSAMNFWAWCKPPAQDVDAWETLGNPGWNWESYQKYVLRAEQFTPATELYPEDFARHNAEWRGKAGLIKTAVSYRIFALDKIFFDTAKNLDVPLLEDPYGGNITGGWTASSVIDRTAHWTRSYAATACYVPNINKPNFTVLTEAVTTRILFSEEKHNGNFVATGVEFFYSGKTYTANVGKEVICSAGTIKTPQLLELSGIGRRDVLQRIGVPLKVELPGVGENVQDHLFLSVPMEITKTIGVEPTFDRLHDPEFAKEQARLVALDEPNVHRYAINAFAYIPYSLANPEDAPSFMQKAEAHVQALKESGKLPPGLAEQYDLQLRALKDDKIPDVELIMFPGFYAFKTLPQPGTLYASFLCVHNHPFSRGTIHSVSNNPLDDPEIDPHYFENLFDLELTAQNVRYAKKIAETEPWKSVVVKGADAGLNYASDEELKEFVKTNTQSSFHAIGSASMLPREKNGVVDPELRVYGTANLRICDLSVIPLHAATHTQSVAYALGEKRECSFPRRWHFHFDMQEC</sequence>
<gene>
    <name evidence="12" type="ORF">OBBRIDRAFT_731504</name>
</gene>
<feature type="domain" description="Glucose-methanol-choline oxidoreductase N-terminal" evidence="11">
    <location>
        <begin position="283"/>
        <end position="297"/>
    </location>
</feature>
<evidence type="ECO:0000256" key="9">
    <source>
        <dbReference type="RuleBase" id="RU003968"/>
    </source>
</evidence>
<evidence type="ECO:0000256" key="6">
    <source>
        <dbReference type="ARBA" id="ARBA00023002"/>
    </source>
</evidence>
<evidence type="ECO:0000256" key="2">
    <source>
        <dbReference type="ARBA" id="ARBA00010790"/>
    </source>
</evidence>
<dbReference type="PROSITE" id="PS00623">
    <property type="entry name" value="GMC_OXRED_1"/>
    <property type="match status" value="1"/>
</dbReference>
<name>A0A8E2DNJ8_9APHY</name>
<accession>A0A8E2DNJ8</accession>
<evidence type="ECO:0000313" key="13">
    <source>
        <dbReference type="Proteomes" id="UP000250043"/>
    </source>
</evidence>
<evidence type="ECO:0000256" key="1">
    <source>
        <dbReference type="ARBA" id="ARBA00001974"/>
    </source>
</evidence>
<dbReference type="GO" id="GO:0016614">
    <property type="term" value="F:oxidoreductase activity, acting on CH-OH group of donors"/>
    <property type="evidence" value="ECO:0007669"/>
    <property type="project" value="InterPro"/>
</dbReference>
<dbReference type="OrthoDB" id="269227at2759"/>
<dbReference type="GO" id="GO:0050660">
    <property type="term" value="F:flavin adenine dinucleotide binding"/>
    <property type="evidence" value="ECO:0007669"/>
    <property type="project" value="InterPro"/>
</dbReference>
<dbReference type="Pfam" id="PF05199">
    <property type="entry name" value="GMC_oxred_C"/>
    <property type="match status" value="1"/>
</dbReference>
<dbReference type="PANTHER" id="PTHR11552:SF201">
    <property type="entry name" value="GLUCOSE-METHANOL-CHOLINE OXIDOREDUCTASE N-TERMINAL DOMAIN-CONTAINING PROTEIN"/>
    <property type="match status" value="1"/>
</dbReference>
<feature type="active site" description="Proton acceptor" evidence="7">
    <location>
        <position position="585"/>
    </location>
</feature>
<evidence type="ECO:0000259" key="11">
    <source>
        <dbReference type="PROSITE" id="PS00624"/>
    </source>
</evidence>
<evidence type="ECO:0000256" key="7">
    <source>
        <dbReference type="PIRSR" id="PIRSR000137-1"/>
    </source>
</evidence>
<dbReference type="InterPro" id="IPR012132">
    <property type="entry name" value="GMC_OxRdtase"/>
</dbReference>
<protein>
    <submittedName>
        <fullName evidence="12">GMC oxidoreductase</fullName>
    </submittedName>
</protein>
<organism evidence="12 13">
    <name type="scientific">Obba rivulosa</name>
    <dbReference type="NCBI Taxonomy" id="1052685"/>
    <lineage>
        <taxon>Eukaryota</taxon>
        <taxon>Fungi</taxon>
        <taxon>Dikarya</taxon>
        <taxon>Basidiomycota</taxon>
        <taxon>Agaricomycotina</taxon>
        <taxon>Agaricomycetes</taxon>
        <taxon>Polyporales</taxon>
        <taxon>Gelatoporiaceae</taxon>
        <taxon>Obba</taxon>
    </lineage>
</organism>
<evidence type="ECO:0000259" key="10">
    <source>
        <dbReference type="PROSITE" id="PS00623"/>
    </source>
</evidence>
<dbReference type="Gene3D" id="3.50.50.60">
    <property type="entry name" value="FAD/NAD(P)-binding domain"/>
    <property type="match status" value="1"/>
</dbReference>
<reference evidence="12 13" key="1">
    <citation type="submission" date="2016-07" db="EMBL/GenBank/DDBJ databases">
        <title>Draft genome of the white-rot fungus Obba rivulosa 3A-2.</title>
        <authorList>
            <consortium name="DOE Joint Genome Institute"/>
            <person name="Miettinen O."/>
            <person name="Riley R."/>
            <person name="Acob R."/>
            <person name="Barry K."/>
            <person name="Cullen D."/>
            <person name="De Vries R."/>
            <person name="Hainaut M."/>
            <person name="Hatakka A."/>
            <person name="Henrissat B."/>
            <person name="Hilden K."/>
            <person name="Kuo R."/>
            <person name="Labutti K."/>
            <person name="Lipzen A."/>
            <person name="Makela M.R."/>
            <person name="Sandor L."/>
            <person name="Spatafora J.W."/>
            <person name="Grigoriev I.V."/>
            <person name="Hibbett D.S."/>
        </authorList>
    </citation>
    <scope>NUCLEOTIDE SEQUENCE [LARGE SCALE GENOMIC DNA]</scope>
    <source>
        <strain evidence="12 13">3A-2</strain>
    </source>
</reference>
<proteinExistence type="inferred from homology"/>
<comment type="similarity">
    <text evidence="2 9">Belongs to the GMC oxidoreductase family.</text>
</comment>
<dbReference type="Gene3D" id="3.30.560.10">
    <property type="entry name" value="Glucose Oxidase, domain 3"/>
    <property type="match status" value="1"/>
</dbReference>
<evidence type="ECO:0000256" key="4">
    <source>
        <dbReference type="ARBA" id="ARBA00022729"/>
    </source>
</evidence>
<dbReference type="EMBL" id="KV722413">
    <property type="protein sequence ID" value="OCH90043.1"/>
    <property type="molecule type" value="Genomic_DNA"/>
</dbReference>
<keyword evidence="4" id="KW-0732">Signal</keyword>
<dbReference type="SUPFAM" id="SSF54373">
    <property type="entry name" value="FAD-linked reductases, C-terminal domain"/>
    <property type="match status" value="1"/>
</dbReference>